<dbReference type="PROSITE" id="PS50011">
    <property type="entry name" value="PROTEIN_KINASE_DOM"/>
    <property type="match status" value="1"/>
</dbReference>
<dbReference type="InterPro" id="IPR051681">
    <property type="entry name" value="Ser/Thr_Kinases-Pseudokinases"/>
</dbReference>
<sequence>MEVQRAHARLMQEKERAEAVLQHQYELIDCLSWVSEVGIMSAAGDRSATQLINCVQKQVIGNSLQEGNNKKSELTLVKQIGEGLSGWAYEGLWNNRPVAVVAVKTMVLPIHMNGAAKKERMAIMEAAISTSLKHPNIDVQTYTYTLTRLLSESSPVLVHSLESFLRPLQTMSWDPPETSFRLSLRAVQTHLLPVTAASQQKVQVVLELCEWGSLREALSLGVFIGDDGNVNYLAVLDTAAEISRGIASKILHADLKSMNVLLQGSMDNPRSLVAKIADFGLSLKNSQADTHVSNISHGTLFHMAPEVLLDGHHSNAADV</sequence>
<dbReference type="InterPro" id="IPR000719">
    <property type="entry name" value="Prot_kinase_dom"/>
</dbReference>
<dbReference type="PROSITE" id="PS00108">
    <property type="entry name" value="PROTEIN_KINASE_ST"/>
    <property type="match status" value="1"/>
</dbReference>
<dbReference type="Pfam" id="PF00069">
    <property type="entry name" value="Pkinase"/>
    <property type="match status" value="1"/>
</dbReference>
<keyword evidence="3" id="KW-1185">Reference proteome</keyword>
<organism evidence="2 3">
    <name type="scientific">Chlamydomonas eustigma</name>
    <dbReference type="NCBI Taxonomy" id="1157962"/>
    <lineage>
        <taxon>Eukaryota</taxon>
        <taxon>Viridiplantae</taxon>
        <taxon>Chlorophyta</taxon>
        <taxon>core chlorophytes</taxon>
        <taxon>Chlorophyceae</taxon>
        <taxon>CS clade</taxon>
        <taxon>Chlamydomonadales</taxon>
        <taxon>Chlamydomonadaceae</taxon>
        <taxon>Chlamydomonas</taxon>
    </lineage>
</organism>
<dbReference type="Gene3D" id="3.30.200.20">
    <property type="entry name" value="Phosphorylase Kinase, domain 1"/>
    <property type="match status" value="1"/>
</dbReference>
<reference evidence="2 3" key="1">
    <citation type="submission" date="2017-08" db="EMBL/GenBank/DDBJ databases">
        <title>Acidophilic green algal genome provides insights into adaptation to an acidic environment.</title>
        <authorList>
            <person name="Hirooka S."/>
            <person name="Hirose Y."/>
            <person name="Kanesaki Y."/>
            <person name="Higuchi S."/>
            <person name="Fujiwara T."/>
            <person name="Onuma R."/>
            <person name="Era A."/>
            <person name="Ohbayashi R."/>
            <person name="Uzuka A."/>
            <person name="Nozaki H."/>
            <person name="Yoshikawa H."/>
            <person name="Miyagishima S.Y."/>
        </authorList>
    </citation>
    <scope>NUCLEOTIDE SEQUENCE [LARGE SCALE GENOMIC DNA]</scope>
    <source>
        <strain evidence="2 3">NIES-2499</strain>
    </source>
</reference>
<dbReference type="SUPFAM" id="SSF56112">
    <property type="entry name" value="Protein kinase-like (PK-like)"/>
    <property type="match status" value="1"/>
</dbReference>
<dbReference type="Proteomes" id="UP000232323">
    <property type="component" value="Unassembled WGS sequence"/>
</dbReference>
<evidence type="ECO:0000313" key="2">
    <source>
        <dbReference type="EMBL" id="GAX74514.1"/>
    </source>
</evidence>
<dbReference type="SMART" id="SM00220">
    <property type="entry name" value="S_TKc"/>
    <property type="match status" value="1"/>
</dbReference>
<comment type="caution">
    <text evidence="2">The sequence shown here is derived from an EMBL/GenBank/DDBJ whole genome shotgun (WGS) entry which is preliminary data.</text>
</comment>
<gene>
    <name evidence="2" type="ORF">CEUSTIGMA_g1963.t1</name>
</gene>
<evidence type="ECO:0000313" key="3">
    <source>
        <dbReference type="Proteomes" id="UP000232323"/>
    </source>
</evidence>
<dbReference type="GO" id="GO:0004674">
    <property type="term" value="F:protein serine/threonine kinase activity"/>
    <property type="evidence" value="ECO:0007669"/>
    <property type="project" value="TreeGrafter"/>
</dbReference>
<accession>A0A250WUK6</accession>
<dbReference type="EMBL" id="BEGY01000008">
    <property type="protein sequence ID" value="GAX74514.1"/>
    <property type="molecule type" value="Genomic_DNA"/>
</dbReference>
<evidence type="ECO:0000259" key="1">
    <source>
        <dbReference type="PROSITE" id="PS50011"/>
    </source>
</evidence>
<dbReference type="PANTHER" id="PTHR44329">
    <property type="entry name" value="SERINE/THREONINE-PROTEIN KINASE TNNI3K-RELATED"/>
    <property type="match status" value="1"/>
</dbReference>
<dbReference type="GO" id="GO:0005524">
    <property type="term" value="F:ATP binding"/>
    <property type="evidence" value="ECO:0007669"/>
    <property type="project" value="InterPro"/>
</dbReference>
<dbReference type="PANTHER" id="PTHR44329:SF214">
    <property type="entry name" value="PROTEIN KINASE DOMAIN-CONTAINING PROTEIN"/>
    <property type="match status" value="1"/>
</dbReference>
<dbReference type="InterPro" id="IPR011009">
    <property type="entry name" value="Kinase-like_dom_sf"/>
</dbReference>
<dbReference type="OrthoDB" id="533232at2759"/>
<dbReference type="Gene3D" id="1.10.510.10">
    <property type="entry name" value="Transferase(Phosphotransferase) domain 1"/>
    <property type="match status" value="1"/>
</dbReference>
<protein>
    <recommendedName>
        <fullName evidence="1">Protein kinase domain-containing protein</fullName>
    </recommendedName>
</protein>
<dbReference type="STRING" id="1157962.A0A250WUK6"/>
<dbReference type="InterPro" id="IPR008271">
    <property type="entry name" value="Ser/Thr_kinase_AS"/>
</dbReference>
<feature type="domain" description="Protein kinase" evidence="1">
    <location>
        <begin position="74"/>
        <end position="319"/>
    </location>
</feature>
<proteinExistence type="predicted"/>
<dbReference type="AlphaFoldDB" id="A0A250WUK6"/>
<name>A0A250WUK6_9CHLO</name>